<dbReference type="InterPro" id="IPR036864">
    <property type="entry name" value="Zn2-C6_fun-type_DNA-bd_sf"/>
</dbReference>
<comment type="subcellular location">
    <subcellularLocation>
        <location evidence="1">Nucleus</location>
    </subcellularLocation>
</comment>
<keyword evidence="4" id="KW-0804">Transcription</keyword>
<comment type="caution">
    <text evidence="8">The sequence shown here is derived from an EMBL/GenBank/DDBJ whole genome shotgun (WGS) entry which is preliminary data.</text>
</comment>
<dbReference type="GO" id="GO:0005634">
    <property type="term" value="C:nucleus"/>
    <property type="evidence" value="ECO:0007669"/>
    <property type="project" value="UniProtKB-SubCell"/>
</dbReference>
<evidence type="ECO:0000256" key="4">
    <source>
        <dbReference type="ARBA" id="ARBA00023163"/>
    </source>
</evidence>
<dbReference type="SMART" id="SM00066">
    <property type="entry name" value="GAL4"/>
    <property type="match status" value="1"/>
</dbReference>
<evidence type="ECO:0000256" key="5">
    <source>
        <dbReference type="ARBA" id="ARBA00023242"/>
    </source>
</evidence>
<dbReference type="PANTHER" id="PTHR37534">
    <property type="entry name" value="TRANSCRIPTIONAL ACTIVATOR PROTEIN UGA3"/>
    <property type="match status" value="1"/>
</dbReference>
<gene>
    <name evidence="8" type="ORF">LTR05_000528</name>
</gene>
<feature type="domain" description="Zn(2)-C6 fungal-type" evidence="7">
    <location>
        <begin position="30"/>
        <end position="60"/>
    </location>
</feature>
<keyword evidence="9" id="KW-1185">Reference proteome</keyword>
<dbReference type="CDD" id="cd12148">
    <property type="entry name" value="fungal_TF_MHR"/>
    <property type="match status" value="1"/>
</dbReference>
<dbReference type="Pfam" id="PF11951">
    <property type="entry name" value="Fungal_trans_2"/>
    <property type="match status" value="1"/>
</dbReference>
<dbReference type="GO" id="GO:0000981">
    <property type="term" value="F:DNA-binding transcription factor activity, RNA polymerase II-specific"/>
    <property type="evidence" value="ECO:0007669"/>
    <property type="project" value="InterPro"/>
</dbReference>
<dbReference type="CDD" id="cd00067">
    <property type="entry name" value="GAL4"/>
    <property type="match status" value="1"/>
</dbReference>
<evidence type="ECO:0000256" key="6">
    <source>
        <dbReference type="SAM" id="MobiDB-lite"/>
    </source>
</evidence>
<sequence>MDTAVEELQDVQKRRKPRPSRGKGLRTTTGCLTCRKRRLKCDELKPACGQCRKSERDCLYAQDLPPELAHHSSRGSWSAEDAVSQHDLTSPVLSASSRRTYSGNSSSATAQYAPYVVSPSVKDSQRPAPQQHTAQLSYPLSPVTTRAGYSHFPITDKTHSIQQSPQQTQTELAISPDTQATSITPGQAPYEWWDQLAQDAIKDEKNYLALKESHSRWSFEPVDLSRSTAPSPSSFLHNNGKQEQAPQVARPIPARGSGSSIGADHDNVGKEPWNTADPPTLSERELEYLKYYIDNVGPIFDLFDPARTFTEVIPHLAMRNVGLLKSVLAVAARFRSLHVQAGTNSTEHQRSPELGAEALENDDFVSTQLYFDTLSYLAQAMQYPSYTRSQEILATAALISAYEYFHVNRFADWERHLKGVFWIQRSQETNGERKGVPGAVWWAWLRQDIWAALWQNRKPLTIWEPTIPVRELTGHEFASRTTFLLAKAIKYATQEDRDSADLSQRIYEGGRFLQDLQDWYEQLPHTYRPLPIAPSDINTPTSVFPPIWIHPPFHAAAMQYYYSAKILVLIHRPSAGGVNAHYDKEKMLNEAVSMICGLAQSPTAQDYPSAMVHFQALYVAGQCVRTSEQQKALYDIFDRVLEVAKFPTKTLLAEIQKIWST</sequence>
<evidence type="ECO:0000313" key="9">
    <source>
        <dbReference type="Proteomes" id="UP001309876"/>
    </source>
</evidence>
<dbReference type="SUPFAM" id="SSF57701">
    <property type="entry name" value="Zn2/Cys6 DNA-binding domain"/>
    <property type="match status" value="1"/>
</dbReference>
<feature type="compositionally biased region" description="Low complexity" evidence="6">
    <location>
        <begin position="94"/>
        <end position="108"/>
    </location>
</feature>
<dbReference type="Gene3D" id="4.10.240.10">
    <property type="entry name" value="Zn(2)-C6 fungal-type DNA-binding domain"/>
    <property type="match status" value="1"/>
</dbReference>
<feature type="region of interest" description="Disordered" evidence="6">
    <location>
        <begin position="228"/>
        <end position="279"/>
    </location>
</feature>
<dbReference type="Proteomes" id="UP001309876">
    <property type="component" value="Unassembled WGS sequence"/>
</dbReference>
<dbReference type="GO" id="GO:0008270">
    <property type="term" value="F:zinc ion binding"/>
    <property type="evidence" value="ECO:0007669"/>
    <property type="project" value="InterPro"/>
</dbReference>
<dbReference type="PROSITE" id="PS50048">
    <property type="entry name" value="ZN2_CY6_FUNGAL_2"/>
    <property type="match status" value="1"/>
</dbReference>
<organism evidence="8 9">
    <name type="scientific">Lithohypha guttulata</name>
    <dbReference type="NCBI Taxonomy" id="1690604"/>
    <lineage>
        <taxon>Eukaryota</taxon>
        <taxon>Fungi</taxon>
        <taxon>Dikarya</taxon>
        <taxon>Ascomycota</taxon>
        <taxon>Pezizomycotina</taxon>
        <taxon>Eurotiomycetes</taxon>
        <taxon>Chaetothyriomycetidae</taxon>
        <taxon>Chaetothyriales</taxon>
        <taxon>Trichomeriaceae</taxon>
        <taxon>Lithohypha</taxon>
    </lineage>
</organism>
<evidence type="ECO:0000256" key="2">
    <source>
        <dbReference type="ARBA" id="ARBA00023015"/>
    </source>
</evidence>
<keyword evidence="3" id="KW-0238">DNA-binding</keyword>
<dbReference type="Pfam" id="PF00172">
    <property type="entry name" value="Zn_clus"/>
    <property type="match status" value="1"/>
</dbReference>
<feature type="compositionally biased region" description="Polar residues" evidence="6">
    <location>
        <begin position="127"/>
        <end position="140"/>
    </location>
</feature>
<feature type="compositionally biased region" description="Polar residues" evidence="6">
    <location>
        <begin position="228"/>
        <end position="245"/>
    </location>
</feature>
<dbReference type="InterPro" id="IPR021858">
    <property type="entry name" value="Fun_TF"/>
</dbReference>
<protein>
    <recommendedName>
        <fullName evidence="7">Zn(2)-C6 fungal-type domain-containing protein</fullName>
    </recommendedName>
</protein>
<reference evidence="8 9" key="1">
    <citation type="submission" date="2023-08" db="EMBL/GenBank/DDBJ databases">
        <title>Black Yeasts Isolated from many extreme environments.</title>
        <authorList>
            <person name="Coleine C."/>
            <person name="Stajich J.E."/>
            <person name="Selbmann L."/>
        </authorList>
    </citation>
    <scope>NUCLEOTIDE SEQUENCE [LARGE SCALE GENOMIC DNA]</scope>
    <source>
        <strain evidence="8 9">CCFEE 5910</strain>
    </source>
</reference>
<keyword evidence="5" id="KW-0539">Nucleus</keyword>
<dbReference type="PROSITE" id="PS00463">
    <property type="entry name" value="ZN2_CY6_FUNGAL_1"/>
    <property type="match status" value="1"/>
</dbReference>
<evidence type="ECO:0000313" key="8">
    <source>
        <dbReference type="EMBL" id="KAK5090356.1"/>
    </source>
</evidence>
<evidence type="ECO:0000256" key="3">
    <source>
        <dbReference type="ARBA" id="ARBA00023125"/>
    </source>
</evidence>
<feature type="compositionally biased region" description="Basic residues" evidence="6">
    <location>
        <begin position="13"/>
        <end position="24"/>
    </location>
</feature>
<name>A0AAN7TB20_9EURO</name>
<dbReference type="EMBL" id="JAVRRJ010000001">
    <property type="protein sequence ID" value="KAK5090356.1"/>
    <property type="molecule type" value="Genomic_DNA"/>
</dbReference>
<dbReference type="GO" id="GO:0000976">
    <property type="term" value="F:transcription cis-regulatory region binding"/>
    <property type="evidence" value="ECO:0007669"/>
    <property type="project" value="TreeGrafter"/>
</dbReference>
<evidence type="ECO:0000259" key="7">
    <source>
        <dbReference type="PROSITE" id="PS50048"/>
    </source>
</evidence>
<keyword evidence="2" id="KW-0805">Transcription regulation</keyword>
<feature type="region of interest" description="Disordered" evidence="6">
    <location>
        <begin position="1"/>
        <end position="28"/>
    </location>
</feature>
<dbReference type="PANTHER" id="PTHR37534:SF3">
    <property type="entry name" value="ZN(II)2CYS6 TRANSCRIPTION FACTOR (EUROFUNG)"/>
    <property type="match status" value="1"/>
</dbReference>
<evidence type="ECO:0000256" key="1">
    <source>
        <dbReference type="ARBA" id="ARBA00004123"/>
    </source>
</evidence>
<dbReference type="InterPro" id="IPR001138">
    <property type="entry name" value="Zn2Cys6_DnaBD"/>
</dbReference>
<proteinExistence type="predicted"/>
<accession>A0AAN7TB20</accession>
<feature type="region of interest" description="Disordered" evidence="6">
    <location>
        <begin position="88"/>
        <end position="140"/>
    </location>
</feature>
<dbReference type="GO" id="GO:0045944">
    <property type="term" value="P:positive regulation of transcription by RNA polymerase II"/>
    <property type="evidence" value="ECO:0007669"/>
    <property type="project" value="TreeGrafter"/>
</dbReference>
<dbReference type="AlphaFoldDB" id="A0AAN7TB20"/>